<dbReference type="PANTHER" id="PTHR30203:SF32">
    <property type="entry name" value="CATION EFFLUX SYSTEM PROTEIN CUSC"/>
    <property type="match status" value="1"/>
</dbReference>
<gene>
    <name evidence="10" type="ORF">AWV77_19755</name>
</gene>
<dbReference type="NCBIfam" id="TIGR01845">
    <property type="entry name" value="outer_NodT"/>
    <property type="match status" value="1"/>
</dbReference>
<dbReference type="Gene3D" id="2.20.200.10">
    <property type="entry name" value="Outer membrane efflux proteins (OEP)"/>
    <property type="match status" value="1"/>
</dbReference>
<dbReference type="EMBL" id="LRMR01000029">
    <property type="protein sequence ID" value="KWU49276.1"/>
    <property type="molecule type" value="Genomic_DNA"/>
</dbReference>
<keyword evidence="4 9" id="KW-0812">Transmembrane</keyword>
<accession>A0A0X7K0V0</accession>
<evidence type="ECO:0000256" key="9">
    <source>
        <dbReference type="RuleBase" id="RU362097"/>
    </source>
</evidence>
<comment type="similarity">
    <text evidence="2 9">Belongs to the outer membrane factor (OMF) (TC 1.B.17) family.</text>
</comment>
<comment type="subcellular location">
    <subcellularLocation>
        <location evidence="1 9">Cell outer membrane</location>
        <topology evidence="1 9">Lipid-anchor</topology>
    </subcellularLocation>
</comment>
<organism evidence="10 11">
    <name type="scientific">Pseudomonas palleroniana</name>
    <dbReference type="NCBI Taxonomy" id="191390"/>
    <lineage>
        <taxon>Bacteria</taxon>
        <taxon>Pseudomonadati</taxon>
        <taxon>Pseudomonadota</taxon>
        <taxon>Gammaproteobacteria</taxon>
        <taxon>Pseudomonadales</taxon>
        <taxon>Pseudomonadaceae</taxon>
        <taxon>Pseudomonas</taxon>
    </lineage>
</organism>
<dbReference type="InterPro" id="IPR003423">
    <property type="entry name" value="OMP_efflux"/>
</dbReference>
<evidence type="ECO:0000256" key="3">
    <source>
        <dbReference type="ARBA" id="ARBA00022452"/>
    </source>
</evidence>
<dbReference type="InterPro" id="IPR010131">
    <property type="entry name" value="MdtP/NodT-like"/>
</dbReference>
<evidence type="ECO:0000256" key="5">
    <source>
        <dbReference type="ARBA" id="ARBA00023136"/>
    </source>
</evidence>
<evidence type="ECO:0000256" key="6">
    <source>
        <dbReference type="ARBA" id="ARBA00023139"/>
    </source>
</evidence>
<keyword evidence="8 9" id="KW-0449">Lipoprotein</keyword>
<evidence type="ECO:0000313" key="11">
    <source>
        <dbReference type="Proteomes" id="UP000067111"/>
    </source>
</evidence>
<proteinExistence type="inferred from homology"/>
<sequence>MRSFVVIAMIGCLSACSMAPKLERPIPPVPASFPGSGNAATTQGNAVPPNETGWRTMFVDPQLQRLIELGLAHNHDLRLATLNVDAARSMFNIQQSTRLPSVSLDASRTRERTLAQGNGGESGREVTNQVAVNVGTSAFELDLFGRVRSLSDAALARYLASEQGRDAAQISLIGAVADAYFARLLADEQRQLAERTLKDWQQSLKLAHLLQSAKQNSGLDVAQAEGQVASAEADLQARQRAFAQAGNALQLLVGQELPTDLPMARELEQQPLVTRLPDGLQSDILLVRPDIRQAEETLRAANADIGAARAAFFPQVSLTASFGYASTSLGSLFDPSRQVWRFTPQISQPLFQGGRLRAELRLAKVRKSEAVVQYERAIQVAFREVADALAGAATLHQQIKAQSRMVISAQRRVTLSELRYGAGVDGRLELLDSQRQLYSAQQTLLELRREAAVNSVALYKALGGGLRERTVVATASNAASTPNHREQ</sequence>
<dbReference type="Gene3D" id="1.20.1600.10">
    <property type="entry name" value="Outer membrane efflux proteins (OEP)"/>
    <property type="match status" value="1"/>
</dbReference>
<keyword evidence="6 9" id="KW-0564">Palmitate</keyword>
<evidence type="ECO:0000256" key="7">
    <source>
        <dbReference type="ARBA" id="ARBA00023237"/>
    </source>
</evidence>
<keyword evidence="3 9" id="KW-1134">Transmembrane beta strand</keyword>
<dbReference type="PANTHER" id="PTHR30203">
    <property type="entry name" value="OUTER MEMBRANE CATION EFFLUX PROTEIN"/>
    <property type="match status" value="1"/>
</dbReference>
<comment type="caution">
    <text evidence="10">The sequence shown here is derived from an EMBL/GenBank/DDBJ whole genome shotgun (WGS) entry which is preliminary data.</text>
</comment>
<keyword evidence="7" id="KW-0998">Cell outer membrane</keyword>
<evidence type="ECO:0000256" key="4">
    <source>
        <dbReference type="ARBA" id="ARBA00022692"/>
    </source>
</evidence>
<dbReference type="Proteomes" id="UP000067111">
    <property type="component" value="Unassembled WGS sequence"/>
</dbReference>
<protein>
    <submittedName>
        <fullName evidence="10">RND transporter</fullName>
    </submittedName>
</protein>
<dbReference type="AlphaFoldDB" id="A0A0X7K0V0"/>
<keyword evidence="5 9" id="KW-0472">Membrane</keyword>
<dbReference type="Pfam" id="PF02321">
    <property type="entry name" value="OEP"/>
    <property type="match status" value="2"/>
</dbReference>
<evidence type="ECO:0000256" key="2">
    <source>
        <dbReference type="ARBA" id="ARBA00007613"/>
    </source>
</evidence>
<dbReference type="SUPFAM" id="SSF56954">
    <property type="entry name" value="Outer membrane efflux proteins (OEP)"/>
    <property type="match status" value="1"/>
</dbReference>
<name>A0A0X7K0V0_9PSED</name>
<evidence type="ECO:0000313" key="10">
    <source>
        <dbReference type="EMBL" id="KWU49276.1"/>
    </source>
</evidence>
<evidence type="ECO:0000256" key="8">
    <source>
        <dbReference type="ARBA" id="ARBA00023288"/>
    </source>
</evidence>
<reference evidence="11" key="1">
    <citation type="submission" date="2016-01" db="EMBL/GenBank/DDBJ databases">
        <authorList>
            <person name="Gamez R.M."/>
            <person name="Rodriguez F."/>
            <person name="Bernal J.F."/>
            <person name="Agarwala R."/>
            <person name="Landsman D."/>
            <person name="Marino-Ramirez L."/>
        </authorList>
    </citation>
    <scope>NUCLEOTIDE SEQUENCE [LARGE SCALE GENOMIC DNA]</scope>
    <source>
        <strain evidence="11">Ps006</strain>
    </source>
</reference>
<dbReference type="OrthoDB" id="9770517at2"/>
<dbReference type="GO" id="GO:0009279">
    <property type="term" value="C:cell outer membrane"/>
    <property type="evidence" value="ECO:0007669"/>
    <property type="project" value="UniProtKB-SubCell"/>
</dbReference>
<dbReference type="GO" id="GO:0015562">
    <property type="term" value="F:efflux transmembrane transporter activity"/>
    <property type="evidence" value="ECO:0007669"/>
    <property type="project" value="InterPro"/>
</dbReference>
<evidence type="ECO:0000256" key="1">
    <source>
        <dbReference type="ARBA" id="ARBA00004459"/>
    </source>
</evidence>